<dbReference type="GO" id="GO:0003676">
    <property type="term" value="F:nucleic acid binding"/>
    <property type="evidence" value="ECO:0007669"/>
    <property type="project" value="InterPro"/>
</dbReference>
<dbReference type="Proteomes" id="UP001281410">
    <property type="component" value="Unassembled WGS sequence"/>
</dbReference>
<evidence type="ECO:0000259" key="2">
    <source>
        <dbReference type="PROSITE" id="PS50879"/>
    </source>
</evidence>
<evidence type="ECO:0000313" key="4">
    <source>
        <dbReference type="Proteomes" id="UP001281410"/>
    </source>
</evidence>
<feature type="domain" description="RNase H type-1" evidence="2">
    <location>
        <begin position="237"/>
        <end position="348"/>
    </location>
</feature>
<dbReference type="InterPro" id="IPR036397">
    <property type="entry name" value="RNaseH_sf"/>
</dbReference>
<dbReference type="SUPFAM" id="SSF53098">
    <property type="entry name" value="Ribonuclease H-like"/>
    <property type="match status" value="1"/>
</dbReference>
<dbReference type="Pfam" id="PF13456">
    <property type="entry name" value="RVT_3"/>
    <property type="match status" value="1"/>
</dbReference>
<sequence>MEVSIKEAFASSGDGGGTKPFPVKKEAQASFGDQGQKRFMQLSFAANRGGSRLLYYEQRKLSPPPAMETKASDADKATSSKVLGLRRPPFDWEIDRWNLFLAFFESISIRKHISDTIAWTGCSNSMFTVSSFRNSVWTMVLTPSALFTILERRQQTKFSFCDAGRNSYERNKLIFEGVRPLIDQAADLIKFRIVRWFKHFKKGSTESITTLLLNFTELCVESKKFESSQIQDWIPHAVECLKFNVDGSSKGNSGPAVIGWVLRDSKSKVLYLFSQSVGIMDSNSAEILAIKRAVELCFSQQGLHHRNVIIISDSKSAVSWVNGDYFGCLNHVDIIWEIHNLIQPDGGS</sequence>
<dbReference type="InterPro" id="IPR052929">
    <property type="entry name" value="RNase_H-like_EbsB-rel"/>
</dbReference>
<dbReference type="EMBL" id="JANJYJ010000004">
    <property type="protein sequence ID" value="KAK3218039.1"/>
    <property type="molecule type" value="Genomic_DNA"/>
</dbReference>
<dbReference type="InterPro" id="IPR044730">
    <property type="entry name" value="RNase_H-like_dom_plant"/>
</dbReference>
<evidence type="ECO:0000313" key="3">
    <source>
        <dbReference type="EMBL" id="KAK3218039.1"/>
    </source>
</evidence>
<gene>
    <name evidence="3" type="ORF">Dsin_012009</name>
</gene>
<dbReference type="PROSITE" id="PS50879">
    <property type="entry name" value="RNASE_H_1"/>
    <property type="match status" value="1"/>
</dbReference>
<organism evidence="3 4">
    <name type="scientific">Dipteronia sinensis</name>
    <dbReference type="NCBI Taxonomy" id="43782"/>
    <lineage>
        <taxon>Eukaryota</taxon>
        <taxon>Viridiplantae</taxon>
        <taxon>Streptophyta</taxon>
        <taxon>Embryophyta</taxon>
        <taxon>Tracheophyta</taxon>
        <taxon>Spermatophyta</taxon>
        <taxon>Magnoliopsida</taxon>
        <taxon>eudicotyledons</taxon>
        <taxon>Gunneridae</taxon>
        <taxon>Pentapetalae</taxon>
        <taxon>rosids</taxon>
        <taxon>malvids</taxon>
        <taxon>Sapindales</taxon>
        <taxon>Sapindaceae</taxon>
        <taxon>Hippocastanoideae</taxon>
        <taxon>Acereae</taxon>
        <taxon>Dipteronia</taxon>
    </lineage>
</organism>
<proteinExistence type="predicted"/>
<comment type="caution">
    <text evidence="3">The sequence shown here is derived from an EMBL/GenBank/DDBJ whole genome shotgun (WGS) entry which is preliminary data.</text>
</comment>
<dbReference type="GO" id="GO:0004523">
    <property type="term" value="F:RNA-DNA hybrid ribonuclease activity"/>
    <property type="evidence" value="ECO:0007669"/>
    <property type="project" value="InterPro"/>
</dbReference>
<dbReference type="InterPro" id="IPR002156">
    <property type="entry name" value="RNaseH_domain"/>
</dbReference>
<reference evidence="3" key="1">
    <citation type="journal article" date="2023" name="Plant J.">
        <title>Genome sequences and population genomics provide insights into the demographic history, inbreeding, and mutation load of two 'living fossil' tree species of Dipteronia.</title>
        <authorList>
            <person name="Feng Y."/>
            <person name="Comes H.P."/>
            <person name="Chen J."/>
            <person name="Zhu S."/>
            <person name="Lu R."/>
            <person name="Zhang X."/>
            <person name="Li P."/>
            <person name="Qiu J."/>
            <person name="Olsen K.M."/>
            <person name="Qiu Y."/>
        </authorList>
    </citation>
    <scope>NUCLEOTIDE SEQUENCE</scope>
    <source>
        <strain evidence="3">NBL</strain>
    </source>
</reference>
<dbReference type="InterPro" id="IPR012337">
    <property type="entry name" value="RNaseH-like_sf"/>
</dbReference>
<protein>
    <recommendedName>
        <fullName evidence="2">RNase H type-1 domain-containing protein</fullName>
    </recommendedName>
</protein>
<dbReference type="CDD" id="cd06222">
    <property type="entry name" value="RNase_H_like"/>
    <property type="match status" value="1"/>
</dbReference>
<feature type="region of interest" description="Disordered" evidence="1">
    <location>
        <begin position="1"/>
        <end position="27"/>
    </location>
</feature>
<dbReference type="PANTHER" id="PTHR47074:SF75">
    <property type="entry name" value="RNASE H TYPE-1 DOMAIN-CONTAINING PROTEIN"/>
    <property type="match status" value="1"/>
</dbReference>
<accession>A0AAE0AII3</accession>
<keyword evidence="4" id="KW-1185">Reference proteome</keyword>
<dbReference type="PANTHER" id="PTHR47074">
    <property type="entry name" value="BNAC02G40300D PROTEIN"/>
    <property type="match status" value="1"/>
</dbReference>
<evidence type="ECO:0000256" key="1">
    <source>
        <dbReference type="SAM" id="MobiDB-lite"/>
    </source>
</evidence>
<dbReference type="AlphaFoldDB" id="A0AAE0AII3"/>
<name>A0AAE0AII3_9ROSI</name>
<dbReference type="Gene3D" id="3.30.420.10">
    <property type="entry name" value="Ribonuclease H-like superfamily/Ribonuclease H"/>
    <property type="match status" value="1"/>
</dbReference>